<accession>A0ABQ9W5N7</accession>
<dbReference type="InterPro" id="IPR000152">
    <property type="entry name" value="EGF-type_Asp/Asn_hydroxyl_site"/>
</dbReference>
<evidence type="ECO:0000256" key="1">
    <source>
        <dbReference type="ARBA" id="ARBA00022536"/>
    </source>
</evidence>
<keyword evidence="1 5" id="KW-0245">EGF-like domain</keyword>
<dbReference type="CDD" id="cd00054">
    <property type="entry name" value="EGF_CA"/>
    <property type="match status" value="1"/>
</dbReference>
<evidence type="ECO:0000313" key="8">
    <source>
        <dbReference type="EMBL" id="KAK2116956.1"/>
    </source>
</evidence>
<proteinExistence type="predicted"/>
<dbReference type="PROSITE" id="PS50026">
    <property type="entry name" value="EGF_3"/>
    <property type="match status" value="1"/>
</dbReference>
<dbReference type="Pfam" id="PF00008">
    <property type="entry name" value="EGF"/>
    <property type="match status" value="1"/>
</dbReference>
<protein>
    <recommendedName>
        <fullName evidence="7">EGF-like domain-containing protein</fullName>
    </recommendedName>
</protein>
<dbReference type="InterPro" id="IPR000742">
    <property type="entry name" value="EGF"/>
</dbReference>
<name>A0ABQ9W5N7_SAGOE</name>
<keyword evidence="2" id="KW-0732">Signal</keyword>
<dbReference type="EMBL" id="JASSZA010000002">
    <property type="protein sequence ID" value="KAK2116956.1"/>
    <property type="molecule type" value="Genomic_DNA"/>
</dbReference>
<feature type="region of interest" description="Disordered" evidence="6">
    <location>
        <begin position="241"/>
        <end position="273"/>
    </location>
</feature>
<dbReference type="InterPro" id="IPR018097">
    <property type="entry name" value="EGF_Ca-bd_CS"/>
</dbReference>
<dbReference type="PROSITE" id="PS00010">
    <property type="entry name" value="ASX_HYDROXYL"/>
    <property type="match status" value="1"/>
</dbReference>
<dbReference type="SUPFAM" id="SSF57196">
    <property type="entry name" value="EGF/Laminin"/>
    <property type="match status" value="2"/>
</dbReference>
<evidence type="ECO:0000256" key="6">
    <source>
        <dbReference type="SAM" id="MobiDB-lite"/>
    </source>
</evidence>
<comment type="caution">
    <text evidence="8">The sequence shown here is derived from an EMBL/GenBank/DDBJ whole genome shotgun (WGS) entry which is preliminary data.</text>
</comment>
<evidence type="ECO:0000256" key="5">
    <source>
        <dbReference type="PROSITE-ProRule" id="PRU00076"/>
    </source>
</evidence>
<organism evidence="8 9">
    <name type="scientific">Saguinus oedipus</name>
    <name type="common">Cotton-top tamarin</name>
    <name type="synonym">Oedipomidas oedipus</name>
    <dbReference type="NCBI Taxonomy" id="9490"/>
    <lineage>
        <taxon>Eukaryota</taxon>
        <taxon>Metazoa</taxon>
        <taxon>Chordata</taxon>
        <taxon>Craniata</taxon>
        <taxon>Vertebrata</taxon>
        <taxon>Euteleostomi</taxon>
        <taxon>Mammalia</taxon>
        <taxon>Eutheria</taxon>
        <taxon>Euarchontoglires</taxon>
        <taxon>Primates</taxon>
        <taxon>Haplorrhini</taxon>
        <taxon>Platyrrhini</taxon>
        <taxon>Cebidae</taxon>
        <taxon>Callitrichinae</taxon>
        <taxon>Saguinus</taxon>
    </lineage>
</organism>
<keyword evidence="9" id="KW-1185">Reference proteome</keyword>
<evidence type="ECO:0000259" key="7">
    <source>
        <dbReference type="PROSITE" id="PS50026"/>
    </source>
</evidence>
<keyword evidence="4" id="KW-1015">Disulfide bond</keyword>
<comment type="caution">
    <text evidence="5">Lacks conserved residue(s) required for the propagation of feature annotation.</text>
</comment>
<dbReference type="Proteomes" id="UP001266305">
    <property type="component" value="Unassembled WGS sequence"/>
</dbReference>
<dbReference type="Gene3D" id="2.10.25.10">
    <property type="entry name" value="Laminin"/>
    <property type="match status" value="2"/>
</dbReference>
<evidence type="ECO:0000256" key="4">
    <source>
        <dbReference type="ARBA" id="ARBA00023157"/>
    </source>
</evidence>
<reference evidence="8 9" key="1">
    <citation type="submission" date="2023-05" db="EMBL/GenBank/DDBJ databases">
        <title>B98-5 Cell Line De Novo Hybrid Assembly: An Optical Mapping Approach.</title>
        <authorList>
            <person name="Kananen K."/>
            <person name="Auerbach J.A."/>
            <person name="Kautto E."/>
            <person name="Blachly J.S."/>
        </authorList>
    </citation>
    <scope>NUCLEOTIDE SEQUENCE [LARGE SCALE GENOMIC DNA]</scope>
    <source>
        <strain evidence="8">B95-8</strain>
        <tissue evidence="8">Cell line</tissue>
    </source>
</reference>
<dbReference type="SMART" id="SM00181">
    <property type="entry name" value="EGF"/>
    <property type="match status" value="2"/>
</dbReference>
<dbReference type="PANTHER" id="PTHR12916">
    <property type="entry name" value="CYTOCHROME C OXIDASE POLYPEPTIDE VIC-2"/>
    <property type="match status" value="1"/>
</dbReference>
<dbReference type="PANTHER" id="PTHR12916:SF4">
    <property type="entry name" value="UNINFLATABLE, ISOFORM C"/>
    <property type="match status" value="1"/>
</dbReference>
<evidence type="ECO:0000313" key="9">
    <source>
        <dbReference type="Proteomes" id="UP001266305"/>
    </source>
</evidence>
<keyword evidence="3" id="KW-0677">Repeat</keyword>
<feature type="domain" description="EGF-like" evidence="7">
    <location>
        <begin position="293"/>
        <end position="327"/>
    </location>
</feature>
<dbReference type="PROSITE" id="PS01187">
    <property type="entry name" value="EGF_CA"/>
    <property type="match status" value="1"/>
</dbReference>
<gene>
    <name evidence="8" type="ORF">P7K49_003842</name>
</gene>
<evidence type="ECO:0000256" key="2">
    <source>
        <dbReference type="ARBA" id="ARBA00022729"/>
    </source>
</evidence>
<evidence type="ECO:0000256" key="3">
    <source>
        <dbReference type="ARBA" id="ARBA00022737"/>
    </source>
</evidence>
<sequence length="327" mass="35430">MADRLLLTTPTHRFQCKGPVDPGLTVKAGCSSRTQHPLQSSGKNPDLPPVLAAKASGTQLKWSQMKHVPEQFSTHWPVDINIAAKCNACLSSPCKNNGTCTQDPVELYRCACPYSYKILTLREVLSPGRSRVHDVDGDGDYDDDDDGPITMSSSTRLCLLDFCAWRKGLQEMPPPPPLTPLLGGFDLKSLGKDCTVPINTCIQNPCQHGGNPPAHVSTCQASSNKLFLLKSEIPRQSSFSCLESAKPPTPAGSRQAGQRLAERATQKTTTGEEICRHPHSQLIAPGGQRCEINPDDCEDNDCENNATCVDGINNYVCVCLPNYTGPL</sequence>